<reference evidence="1 2" key="1">
    <citation type="submission" date="2019-08" db="EMBL/GenBank/DDBJ databases">
        <title>Whole genome of Aphis craccivora.</title>
        <authorList>
            <person name="Voronova N.V."/>
            <person name="Shulinski R.S."/>
            <person name="Bandarenka Y.V."/>
            <person name="Zhorov D.G."/>
            <person name="Warner D."/>
        </authorList>
    </citation>
    <scope>NUCLEOTIDE SEQUENCE [LARGE SCALE GENOMIC DNA]</scope>
    <source>
        <strain evidence="1">180601</strain>
        <tissue evidence="1">Whole Body</tissue>
    </source>
</reference>
<dbReference type="InterPro" id="IPR005312">
    <property type="entry name" value="DUF1759"/>
</dbReference>
<evidence type="ECO:0000313" key="1">
    <source>
        <dbReference type="EMBL" id="KAF0725871.1"/>
    </source>
</evidence>
<proteinExistence type="predicted"/>
<keyword evidence="2" id="KW-1185">Reference proteome</keyword>
<sequence>MESISQWWTDVRELFELDVLQGDLAIKLRYLFDALLGHMRALEALNQKPETWGALLIHLISTKLDKKTLQEVGSWQS</sequence>
<organism evidence="1 2">
    <name type="scientific">Aphis craccivora</name>
    <name type="common">Cowpea aphid</name>
    <dbReference type="NCBI Taxonomy" id="307492"/>
    <lineage>
        <taxon>Eukaryota</taxon>
        <taxon>Metazoa</taxon>
        <taxon>Ecdysozoa</taxon>
        <taxon>Arthropoda</taxon>
        <taxon>Hexapoda</taxon>
        <taxon>Insecta</taxon>
        <taxon>Pterygota</taxon>
        <taxon>Neoptera</taxon>
        <taxon>Paraneoptera</taxon>
        <taxon>Hemiptera</taxon>
        <taxon>Sternorrhyncha</taxon>
        <taxon>Aphidomorpha</taxon>
        <taxon>Aphidoidea</taxon>
        <taxon>Aphididae</taxon>
        <taxon>Aphidini</taxon>
        <taxon>Aphis</taxon>
        <taxon>Aphis</taxon>
    </lineage>
</organism>
<name>A0A6G0WF21_APHCR</name>
<dbReference type="EMBL" id="VUJU01008786">
    <property type="protein sequence ID" value="KAF0725871.1"/>
    <property type="molecule type" value="Genomic_DNA"/>
</dbReference>
<dbReference type="Proteomes" id="UP000478052">
    <property type="component" value="Unassembled WGS sequence"/>
</dbReference>
<protein>
    <submittedName>
        <fullName evidence="1">Integrase catalytic domain-containing protein</fullName>
    </submittedName>
</protein>
<comment type="caution">
    <text evidence="1">The sequence shown here is derived from an EMBL/GenBank/DDBJ whole genome shotgun (WGS) entry which is preliminary data.</text>
</comment>
<gene>
    <name evidence="1" type="ORF">FWK35_00021992</name>
</gene>
<evidence type="ECO:0000313" key="2">
    <source>
        <dbReference type="Proteomes" id="UP000478052"/>
    </source>
</evidence>
<dbReference type="Pfam" id="PF03564">
    <property type="entry name" value="DUF1759"/>
    <property type="match status" value="1"/>
</dbReference>
<accession>A0A6G0WF21</accession>
<dbReference type="OrthoDB" id="6627819at2759"/>
<dbReference type="AlphaFoldDB" id="A0A6G0WF21"/>